<evidence type="ECO:0000256" key="1">
    <source>
        <dbReference type="PROSITE-ProRule" id="PRU01076"/>
    </source>
</evidence>
<dbReference type="Pfam" id="PF04014">
    <property type="entry name" value="MazE_antitoxin"/>
    <property type="match status" value="1"/>
</dbReference>
<accession>A0A975R9U6</accession>
<sequence length="78" mass="8306">MQVILSNTGQITIPELILKQLHLQPGDAVELVLSDAGEIRLLPVTALITKLKGMLSATRKILTLEAMQEVIASGAAES</sequence>
<dbReference type="KEGG" id="mpad:KEF85_14975"/>
<gene>
    <name evidence="3" type="ORF">KEF85_14975</name>
</gene>
<proteinExistence type="predicted"/>
<dbReference type="Gene3D" id="2.10.260.10">
    <property type="match status" value="1"/>
</dbReference>
<dbReference type="InterPro" id="IPR037914">
    <property type="entry name" value="SpoVT-AbrB_sf"/>
</dbReference>
<dbReference type="EMBL" id="CP073754">
    <property type="protein sequence ID" value="QWF70609.1"/>
    <property type="molecule type" value="Genomic_DNA"/>
</dbReference>
<reference evidence="3" key="1">
    <citation type="submission" date="2021-04" db="EMBL/GenBank/DDBJ databases">
        <title>Draft genome sequence data of methanotrophic Methylovulum sp. strain S1L and Methylomonas sp. strain S2AM isolated from boreal lake water columns.</title>
        <authorList>
            <person name="Rissanen A.J."/>
            <person name="Mangayil R."/>
            <person name="Svenning M.M."/>
            <person name="Khanongnuch R."/>
        </authorList>
    </citation>
    <scope>NUCLEOTIDE SEQUENCE</scope>
    <source>
        <strain evidence="3">S2AM</strain>
    </source>
</reference>
<keyword evidence="4" id="KW-1185">Reference proteome</keyword>
<evidence type="ECO:0000259" key="2">
    <source>
        <dbReference type="PROSITE" id="PS51740"/>
    </source>
</evidence>
<organism evidence="3 4">
    <name type="scientific">Methylomonas paludis</name>
    <dbReference type="NCBI Taxonomy" id="1173101"/>
    <lineage>
        <taxon>Bacteria</taxon>
        <taxon>Pseudomonadati</taxon>
        <taxon>Pseudomonadota</taxon>
        <taxon>Gammaproteobacteria</taxon>
        <taxon>Methylococcales</taxon>
        <taxon>Methylococcaceae</taxon>
        <taxon>Methylomonas</taxon>
    </lineage>
</organism>
<keyword evidence="1 3" id="KW-0238">DNA-binding</keyword>
<evidence type="ECO:0000313" key="4">
    <source>
        <dbReference type="Proteomes" id="UP000676649"/>
    </source>
</evidence>
<dbReference type="GO" id="GO:0003677">
    <property type="term" value="F:DNA binding"/>
    <property type="evidence" value="ECO:0007669"/>
    <property type="project" value="UniProtKB-UniRule"/>
</dbReference>
<dbReference type="PROSITE" id="PS51740">
    <property type="entry name" value="SPOVT_ABRB"/>
    <property type="match status" value="1"/>
</dbReference>
<dbReference type="AlphaFoldDB" id="A0A975R9U6"/>
<evidence type="ECO:0000313" key="3">
    <source>
        <dbReference type="EMBL" id="QWF70609.1"/>
    </source>
</evidence>
<dbReference type="SMART" id="SM00966">
    <property type="entry name" value="SpoVT_AbrB"/>
    <property type="match status" value="1"/>
</dbReference>
<dbReference type="InterPro" id="IPR007159">
    <property type="entry name" value="SpoVT-AbrB_dom"/>
</dbReference>
<feature type="domain" description="SpoVT-AbrB" evidence="2">
    <location>
        <begin position="1"/>
        <end position="46"/>
    </location>
</feature>
<dbReference type="RefSeq" id="WP_215581951.1">
    <property type="nucleotide sequence ID" value="NZ_CP073754.1"/>
</dbReference>
<protein>
    <submittedName>
        <fullName evidence="3">AbrB/MazE/SpoVT family DNA-binding domain-containing protein</fullName>
    </submittedName>
</protein>
<dbReference type="SUPFAM" id="SSF89447">
    <property type="entry name" value="AbrB/MazE/MraZ-like"/>
    <property type="match status" value="1"/>
</dbReference>
<dbReference type="Proteomes" id="UP000676649">
    <property type="component" value="Chromosome"/>
</dbReference>
<name>A0A975R9U6_9GAMM</name>